<dbReference type="STRING" id="311334.SAMN05421846_106127"/>
<dbReference type="EMBL" id="FNDW01000006">
    <property type="protein sequence ID" value="SDI32296.1"/>
    <property type="molecule type" value="Genomic_DNA"/>
</dbReference>
<dbReference type="InterPro" id="IPR045595">
    <property type="entry name" value="SufBD_N"/>
</dbReference>
<keyword evidence="5" id="KW-1185">Reference proteome</keyword>
<dbReference type="InterPro" id="IPR011542">
    <property type="entry name" value="SUF_FeS_clus_asmbl_SufD"/>
</dbReference>
<evidence type="ECO:0000256" key="1">
    <source>
        <dbReference type="ARBA" id="ARBA00043967"/>
    </source>
</evidence>
<dbReference type="InterPro" id="IPR000825">
    <property type="entry name" value="SUF_FeS_clus_asmbl_SufBD_core"/>
</dbReference>
<evidence type="ECO:0000313" key="4">
    <source>
        <dbReference type="EMBL" id="SDI32296.1"/>
    </source>
</evidence>
<dbReference type="InterPro" id="IPR055346">
    <property type="entry name" value="Fe-S_cluster_assembly_SufBD"/>
</dbReference>
<dbReference type="SUPFAM" id="SSF101960">
    <property type="entry name" value="Stabilizer of iron transporter SufD"/>
    <property type="match status" value="1"/>
</dbReference>
<sequence>MVQTTDIPVMALKEQITENHHEFLESLHHRFLDEDRKAALQRFESMGFPTKKDEEYKYTSLKEITEKAYNFFPKEHHNITREQLDELHLGEENFDWITFVNGKLHKELSKVSIENVEFLSFNYALNDEKHRDVFEKYFNTIAEDKSAFTNLNQAYCKYGFFLKVPKNVVIEKPIHVFYISQNQEENTFYNTRNLLIVEEGAKVEIIESHHNFDSTYVLTNSVTEIFTYPNAKADWHKVQNDNDTSYLIDNTFAKQEKDSLTTVNTFSFGGKLVRNNLDFIHNGSNINSFMNGITVIGKDQLVDHHTAVHHNFPNCESYQNYKGIFDGKSHGVFNGKVFVDKIAQKTNAYQQNNNVLLSEGAVIDTKPQLEIFADDVKCSHGCTVGQLNEDALFYLRARGISKKEAQALLLYAFANDAMQNIDIEPLKEKISKLLAEKLEVDIEF</sequence>
<dbReference type="NCBIfam" id="TIGR01981">
    <property type="entry name" value="sufD"/>
    <property type="match status" value="1"/>
</dbReference>
<evidence type="ECO:0000259" key="3">
    <source>
        <dbReference type="Pfam" id="PF19295"/>
    </source>
</evidence>
<dbReference type="Pfam" id="PF01458">
    <property type="entry name" value="SUFBD_core"/>
    <property type="match status" value="1"/>
</dbReference>
<gene>
    <name evidence="4" type="ORF">SAMN05421846_106127</name>
</gene>
<protein>
    <submittedName>
        <fullName evidence="4">Fe-S cluster assembly protein SufD</fullName>
    </submittedName>
</protein>
<dbReference type="Pfam" id="PF19295">
    <property type="entry name" value="SufBD_N"/>
    <property type="match status" value="1"/>
</dbReference>
<dbReference type="PANTHER" id="PTHR43575:SF1">
    <property type="entry name" value="PROTEIN ABCI7, CHLOROPLASTIC"/>
    <property type="match status" value="1"/>
</dbReference>
<dbReference type="InterPro" id="IPR037284">
    <property type="entry name" value="SUF_FeS_clus_asmbl_SufBD_sf"/>
</dbReference>
<dbReference type="Proteomes" id="UP000198869">
    <property type="component" value="Unassembled WGS sequence"/>
</dbReference>
<comment type="similarity">
    <text evidence="1">Belongs to the iron-sulfur cluster assembly SufBD family.</text>
</comment>
<proteinExistence type="inferred from homology"/>
<feature type="domain" description="SUF system FeS cluster assembly SufBD N-terminal" evidence="3">
    <location>
        <begin position="18"/>
        <end position="176"/>
    </location>
</feature>
<reference evidence="5" key="1">
    <citation type="submission" date="2016-10" db="EMBL/GenBank/DDBJ databases">
        <authorList>
            <person name="Varghese N."/>
            <person name="Submissions S."/>
        </authorList>
    </citation>
    <scope>NUCLEOTIDE SEQUENCE [LARGE SCALE GENOMIC DNA]</scope>
    <source>
        <strain evidence="5">DSM 17071</strain>
    </source>
</reference>
<dbReference type="PANTHER" id="PTHR43575">
    <property type="entry name" value="PROTEIN ABCI7, CHLOROPLASTIC"/>
    <property type="match status" value="1"/>
</dbReference>
<organism evidence="4 5">
    <name type="scientific">Chryseobacterium taeanense</name>
    <dbReference type="NCBI Taxonomy" id="311334"/>
    <lineage>
        <taxon>Bacteria</taxon>
        <taxon>Pseudomonadati</taxon>
        <taxon>Bacteroidota</taxon>
        <taxon>Flavobacteriia</taxon>
        <taxon>Flavobacteriales</taxon>
        <taxon>Weeksellaceae</taxon>
        <taxon>Chryseobacterium group</taxon>
        <taxon>Chryseobacterium</taxon>
    </lineage>
</organism>
<name>A0A1G8JM96_9FLAO</name>
<accession>A0A1G8JM96</accession>
<evidence type="ECO:0000313" key="5">
    <source>
        <dbReference type="Proteomes" id="UP000198869"/>
    </source>
</evidence>
<dbReference type="AlphaFoldDB" id="A0A1G8JM96"/>
<dbReference type="GO" id="GO:0016226">
    <property type="term" value="P:iron-sulfur cluster assembly"/>
    <property type="evidence" value="ECO:0007669"/>
    <property type="project" value="InterPro"/>
</dbReference>
<evidence type="ECO:0000259" key="2">
    <source>
        <dbReference type="Pfam" id="PF01458"/>
    </source>
</evidence>
<feature type="domain" description="SUF system FeS cluster assembly SufBD core" evidence="2">
    <location>
        <begin position="184"/>
        <end position="413"/>
    </location>
</feature>